<proteinExistence type="predicted"/>
<dbReference type="OrthoDB" id="948250at2"/>
<dbReference type="InterPro" id="IPR052742">
    <property type="entry name" value="Mito_N-acetyltransferase"/>
</dbReference>
<evidence type="ECO:0000313" key="2">
    <source>
        <dbReference type="EMBL" id="QEL14343.1"/>
    </source>
</evidence>
<sequence length="165" mass="18030">MIEIRPIQDADYAPLLAIINEVIERGDAFYFDVPFTPDGLRDYVRSFTAAFVAVLEGRVVGGYVLRPNHPGRGSHVANGTYMVDANTRGHGVGKLLGEHSLAEAKRLGFSAMQFNAVVSTNTGAVELWRKLGFAIIGTVPQGFRHADGRFVNLHILHRDLGERGA</sequence>
<dbReference type="PANTHER" id="PTHR43138">
    <property type="entry name" value="ACETYLTRANSFERASE, GNAT FAMILY"/>
    <property type="match status" value="1"/>
</dbReference>
<dbReference type="RefSeq" id="WP_149109240.1">
    <property type="nucleotide sequence ID" value="NZ_CP042425.1"/>
</dbReference>
<dbReference type="PANTHER" id="PTHR43138:SF1">
    <property type="entry name" value="N-ACETYLTRANSFERASE ACA1"/>
    <property type="match status" value="1"/>
</dbReference>
<feature type="domain" description="N-acetyltransferase" evidence="1">
    <location>
        <begin position="2"/>
        <end position="162"/>
    </location>
</feature>
<organism evidence="2 3">
    <name type="scientific">Limnoglobus roseus</name>
    <dbReference type="NCBI Taxonomy" id="2598579"/>
    <lineage>
        <taxon>Bacteria</taxon>
        <taxon>Pseudomonadati</taxon>
        <taxon>Planctomycetota</taxon>
        <taxon>Planctomycetia</taxon>
        <taxon>Gemmatales</taxon>
        <taxon>Gemmataceae</taxon>
        <taxon>Limnoglobus</taxon>
    </lineage>
</organism>
<dbReference type="GO" id="GO:0016747">
    <property type="term" value="F:acyltransferase activity, transferring groups other than amino-acyl groups"/>
    <property type="evidence" value="ECO:0007669"/>
    <property type="project" value="InterPro"/>
</dbReference>
<dbReference type="InterPro" id="IPR016181">
    <property type="entry name" value="Acyl_CoA_acyltransferase"/>
</dbReference>
<keyword evidence="2" id="KW-0808">Transferase</keyword>
<evidence type="ECO:0000313" key="3">
    <source>
        <dbReference type="Proteomes" id="UP000324974"/>
    </source>
</evidence>
<dbReference type="InterPro" id="IPR000182">
    <property type="entry name" value="GNAT_dom"/>
</dbReference>
<dbReference type="KEGG" id="lrs:PX52LOC_01231"/>
<dbReference type="Gene3D" id="3.40.630.30">
    <property type="match status" value="1"/>
</dbReference>
<dbReference type="SUPFAM" id="SSF55729">
    <property type="entry name" value="Acyl-CoA N-acyltransferases (Nat)"/>
    <property type="match status" value="1"/>
</dbReference>
<dbReference type="AlphaFoldDB" id="A0A5C1A835"/>
<keyword evidence="3" id="KW-1185">Reference proteome</keyword>
<gene>
    <name evidence="2" type="ORF">PX52LOC_01231</name>
</gene>
<accession>A0A5C1A835</accession>
<reference evidence="3" key="1">
    <citation type="submission" date="2019-08" db="EMBL/GenBank/DDBJ databases">
        <title>Limnoglobus roseus gen. nov., sp. nov., a novel freshwater planctomycete with a giant genome from the family Gemmataceae.</title>
        <authorList>
            <person name="Kulichevskaya I.S."/>
            <person name="Naumoff D.G."/>
            <person name="Miroshnikov K."/>
            <person name="Ivanova A."/>
            <person name="Philippov D.A."/>
            <person name="Hakobyan A."/>
            <person name="Rijpstra I.C."/>
            <person name="Sinninghe Damste J.S."/>
            <person name="Liesack W."/>
            <person name="Dedysh S.N."/>
        </authorList>
    </citation>
    <scope>NUCLEOTIDE SEQUENCE [LARGE SCALE GENOMIC DNA]</scope>
    <source>
        <strain evidence="3">PX52</strain>
    </source>
</reference>
<dbReference type="PROSITE" id="PS51186">
    <property type="entry name" value="GNAT"/>
    <property type="match status" value="1"/>
</dbReference>
<dbReference type="Pfam" id="PF00583">
    <property type="entry name" value="Acetyltransf_1"/>
    <property type="match status" value="1"/>
</dbReference>
<name>A0A5C1A835_9BACT</name>
<dbReference type="EMBL" id="CP042425">
    <property type="protein sequence ID" value="QEL14343.1"/>
    <property type="molecule type" value="Genomic_DNA"/>
</dbReference>
<evidence type="ECO:0000259" key="1">
    <source>
        <dbReference type="PROSITE" id="PS51186"/>
    </source>
</evidence>
<dbReference type="CDD" id="cd04301">
    <property type="entry name" value="NAT_SF"/>
    <property type="match status" value="1"/>
</dbReference>
<dbReference type="Proteomes" id="UP000324974">
    <property type="component" value="Chromosome"/>
</dbReference>
<protein>
    <submittedName>
        <fullName evidence="2">GNAT family N-acetyltransferase</fullName>
    </submittedName>
</protein>